<keyword evidence="1" id="KW-1133">Transmembrane helix</keyword>
<sequence length="993" mass="112750">MLRILRKYTVTIVVVTVLAAAFLWWNSGRNFDDNAMAGIPEYSNVDQRSILEDESVTSKLEPTFLKYYSNEKAEGVQDTDGVAITIPGDKYSAMSPTGASVESNIGEVSGQSVVLKDENSWVEYKVDIPADGFYQMGMKYYAIEGKRASLLRTVQIDGKFPFMQSKKLEFLRMWQEAGEVWTDSQHNEYNPRQEEVFGWQYADFRDSEGKAYEALRYHLTKGTHTIRITSIREPGAIGELHIFSPVHLPTYEEVAAQYEAKGYKDSSGQVIKIQAEEATLKSSPTLRRVENRDPATEPFNKQGVGLNTFGGGSWRTGGQWGEWNFEVPESGLYEIGMRDGSWFLDGIPVQRQIYIDGQIPFQEMNAVNFEYGGFWQLKKLTDDEDKPYKFYLEKGKHTMRMVVQVGALGETFEKVQSVSQRMSLLSREVILYTGTNPDKNRDWKLEKRIPNLIPRLHLMARDLDDAIKKMYSLGVTKGSSQVSPLGIARDQLLNMAKDPDTIPGRLVQMTDTQTSLGTWINGLSQQSLQLDYIEIKSADVKWPKVNANWFERTWTSMHDFFLSFQKDYRGVGDSSTDEKTLDVWVSYGRDWAAIIKQLADEDFTANTGIKVNINVIPTGDKNKLLLSTTAGLQPDVALGVDGQVPIDYAVRNALVNLNTFSDYKDVADRFRPGALIPYRFNGGDYALPDTQNFNMLFYRKDIMDQLGVTKIPDTWEEVMDLIPLLQQKGMDFYYPHAPLNPDLAINEFSPFLYQNKGDYYKDSGMSSNLDSPEAMNAFKMWTGLFTNYKINKDANFYNRFRTGEMPIGIADYSTYVLLSTAAPELTGWWGMKPMPGIEQADGQINRTTGGLAQTSVMFQKSDKKDEAWAFMKWWSSADVQEQFGTELEALLGVEARWNTANVEAIKRLPWPTEDIDSILDQWNWFKEREIVLGGYYTTRMVANIWNEVVLNGKNQREAIEDGVLGIDKEINKKREEFGLKVDSSLSNEGSGGQ</sequence>
<dbReference type="InterPro" id="IPR006059">
    <property type="entry name" value="SBP"/>
</dbReference>
<dbReference type="Pfam" id="PF01547">
    <property type="entry name" value="SBP_bac_1"/>
    <property type="match status" value="1"/>
</dbReference>
<keyword evidence="1" id="KW-0472">Membrane</keyword>
<keyword evidence="3" id="KW-1185">Reference proteome</keyword>
<dbReference type="Gene3D" id="2.60.120.260">
    <property type="entry name" value="Galactose-binding domain-like"/>
    <property type="match status" value="2"/>
</dbReference>
<evidence type="ECO:0000313" key="2">
    <source>
        <dbReference type="EMBL" id="MBD3919578.1"/>
    </source>
</evidence>
<proteinExistence type="predicted"/>
<keyword evidence="1" id="KW-0812">Transmembrane</keyword>
<dbReference type="PANTHER" id="PTHR43649">
    <property type="entry name" value="ARABINOSE-BINDING PROTEIN-RELATED"/>
    <property type="match status" value="1"/>
</dbReference>
<accession>A0ABR8MUK3</accession>
<protein>
    <submittedName>
        <fullName evidence="2">Extracellular solute-binding protein</fullName>
    </submittedName>
</protein>
<feature type="transmembrane region" description="Helical" evidence="1">
    <location>
        <begin position="7"/>
        <end position="25"/>
    </location>
</feature>
<dbReference type="Proteomes" id="UP000609346">
    <property type="component" value="Unassembled WGS sequence"/>
</dbReference>
<dbReference type="SUPFAM" id="SSF53850">
    <property type="entry name" value="Periplasmic binding protein-like II"/>
    <property type="match status" value="1"/>
</dbReference>
<evidence type="ECO:0000313" key="3">
    <source>
        <dbReference type="Proteomes" id="UP000609346"/>
    </source>
</evidence>
<dbReference type="Gene3D" id="3.40.190.10">
    <property type="entry name" value="Periplasmic binding protein-like II"/>
    <property type="match status" value="1"/>
</dbReference>
<name>A0ABR8MUK3_9BACL</name>
<dbReference type="RefSeq" id="WP_191203891.1">
    <property type="nucleotide sequence ID" value="NZ_JACXZA010000003.1"/>
</dbReference>
<comment type="caution">
    <text evidence="2">The sequence shown here is derived from an EMBL/GenBank/DDBJ whole genome shotgun (WGS) entry which is preliminary data.</text>
</comment>
<dbReference type="InterPro" id="IPR050490">
    <property type="entry name" value="Bact_solute-bd_prot1"/>
</dbReference>
<dbReference type="EMBL" id="JACXZA010000003">
    <property type="protein sequence ID" value="MBD3919578.1"/>
    <property type="molecule type" value="Genomic_DNA"/>
</dbReference>
<organism evidence="2 3">
    <name type="scientific">Paenibacillus terricola</name>
    <dbReference type="NCBI Taxonomy" id="2763503"/>
    <lineage>
        <taxon>Bacteria</taxon>
        <taxon>Bacillati</taxon>
        <taxon>Bacillota</taxon>
        <taxon>Bacilli</taxon>
        <taxon>Bacillales</taxon>
        <taxon>Paenibacillaceae</taxon>
        <taxon>Paenibacillus</taxon>
    </lineage>
</organism>
<gene>
    <name evidence="2" type="ORF">H8B09_12510</name>
</gene>
<reference evidence="2 3" key="1">
    <citation type="submission" date="2020-09" db="EMBL/GenBank/DDBJ databases">
        <title>Paenibacillus sp. strain PR3 16S rRNA gene Genome sequencing and assembly.</title>
        <authorList>
            <person name="Kim J."/>
        </authorList>
    </citation>
    <scope>NUCLEOTIDE SEQUENCE [LARGE SCALE GENOMIC DNA]</scope>
    <source>
        <strain evidence="2 3">PR3</strain>
    </source>
</reference>
<dbReference type="PANTHER" id="PTHR43649:SF27">
    <property type="entry name" value="EXTRACELLULAR SOLUTE-BINDING PROTEIN FAMILY 1"/>
    <property type="match status" value="1"/>
</dbReference>
<evidence type="ECO:0000256" key="1">
    <source>
        <dbReference type="SAM" id="Phobius"/>
    </source>
</evidence>